<gene>
    <name evidence="1" type="ORF">chiPu_0023760</name>
</gene>
<evidence type="ECO:0000313" key="1">
    <source>
        <dbReference type="EMBL" id="GCC39551.1"/>
    </source>
</evidence>
<comment type="caution">
    <text evidence="1">The sequence shown here is derived from an EMBL/GenBank/DDBJ whole genome shotgun (WGS) entry which is preliminary data.</text>
</comment>
<protein>
    <submittedName>
        <fullName evidence="1">Uncharacterized protein</fullName>
    </submittedName>
</protein>
<dbReference type="Proteomes" id="UP000287033">
    <property type="component" value="Unassembled WGS sequence"/>
</dbReference>
<proteinExistence type="predicted"/>
<evidence type="ECO:0000313" key="2">
    <source>
        <dbReference type="Proteomes" id="UP000287033"/>
    </source>
</evidence>
<sequence length="94" mass="9998">MGRREAATWADDARRGLGRLKGWVTDLGTSVRGSSGLLGTVEQESVGACFRQSTEGQVVGKKLPTEGEGDLAGQMIWRHGWRSVRAASSGDHSA</sequence>
<reference evidence="1 2" key="1">
    <citation type="journal article" date="2018" name="Nat. Ecol. Evol.">
        <title>Shark genomes provide insights into elasmobranch evolution and the origin of vertebrates.</title>
        <authorList>
            <person name="Hara Y"/>
            <person name="Yamaguchi K"/>
            <person name="Onimaru K"/>
            <person name="Kadota M"/>
            <person name="Koyanagi M"/>
            <person name="Keeley SD"/>
            <person name="Tatsumi K"/>
            <person name="Tanaka K"/>
            <person name="Motone F"/>
            <person name="Kageyama Y"/>
            <person name="Nozu R"/>
            <person name="Adachi N"/>
            <person name="Nishimura O"/>
            <person name="Nakagawa R"/>
            <person name="Tanegashima C"/>
            <person name="Kiyatake I"/>
            <person name="Matsumoto R"/>
            <person name="Murakumo K"/>
            <person name="Nishida K"/>
            <person name="Terakita A"/>
            <person name="Kuratani S"/>
            <person name="Sato K"/>
            <person name="Hyodo S Kuraku.S."/>
        </authorList>
    </citation>
    <scope>NUCLEOTIDE SEQUENCE [LARGE SCALE GENOMIC DNA]</scope>
</reference>
<name>A0A401TA70_CHIPU</name>
<dbReference type="EMBL" id="BEZZ01026550">
    <property type="protein sequence ID" value="GCC39551.1"/>
    <property type="molecule type" value="Genomic_DNA"/>
</dbReference>
<keyword evidence="2" id="KW-1185">Reference proteome</keyword>
<accession>A0A401TA70</accession>
<organism evidence="1 2">
    <name type="scientific">Chiloscyllium punctatum</name>
    <name type="common">Brownbanded bambooshark</name>
    <name type="synonym">Hemiscyllium punctatum</name>
    <dbReference type="NCBI Taxonomy" id="137246"/>
    <lineage>
        <taxon>Eukaryota</taxon>
        <taxon>Metazoa</taxon>
        <taxon>Chordata</taxon>
        <taxon>Craniata</taxon>
        <taxon>Vertebrata</taxon>
        <taxon>Chondrichthyes</taxon>
        <taxon>Elasmobranchii</taxon>
        <taxon>Galeomorphii</taxon>
        <taxon>Galeoidea</taxon>
        <taxon>Orectolobiformes</taxon>
        <taxon>Hemiscylliidae</taxon>
        <taxon>Chiloscyllium</taxon>
    </lineage>
</organism>
<dbReference type="AlphaFoldDB" id="A0A401TA70"/>